<sequence>MTLAADPGTLWDYSWDHDVASPARIRDAALNGHDNYAIDRAALRDLDDAAPGFTDLLRAVRAWHVRVVRHLAARGIDQFLDLAAGLPTAEDNTHQTAQRRNPEAKVIYAETDDLVLSYGRALLDENDYTEVVRADHLDPGGLLSHETVCSALDLTRPVALLLTTGVQHEPDDDRLTAALDSYRALMAPGSVLALSCWSSLDKPAETSSLTGAIERMWKHRCHRAVRCRTETDVRRLFAGYDLLDPGLVPLTDWWPDGPLLRTPPPAHRLALGGVGIKR</sequence>
<gene>
    <name evidence="1" type="ORF">QRX60_29635</name>
</gene>
<dbReference type="InterPro" id="IPR006764">
    <property type="entry name" value="SAM_dep_MeTrfase_SAV2177_type"/>
</dbReference>
<name>A0A9Y2JJ37_9PSEU</name>
<dbReference type="KEGG" id="amog:QRX60_29635"/>
<dbReference type="EC" id="2.1.1.-" evidence="1"/>
<dbReference type="Pfam" id="PF04672">
    <property type="entry name" value="Methyltransf_19"/>
    <property type="match status" value="1"/>
</dbReference>
<dbReference type="Proteomes" id="UP001239397">
    <property type="component" value="Chromosome"/>
</dbReference>
<dbReference type="PIRSF" id="PIRSF017393">
    <property type="entry name" value="MTase_SAV2177"/>
    <property type="match status" value="1"/>
</dbReference>
<dbReference type="SUPFAM" id="SSF53335">
    <property type="entry name" value="S-adenosyl-L-methionine-dependent methyltransferases"/>
    <property type="match status" value="1"/>
</dbReference>
<evidence type="ECO:0000313" key="2">
    <source>
        <dbReference type="Proteomes" id="UP001239397"/>
    </source>
</evidence>
<organism evidence="1 2">
    <name type="scientific">Amycolatopsis mongoliensis</name>
    <dbReference type="NCBI Taxonomy" id="715475"/>
    <lineage>
        <taxon>Bacteria</taxon>
        <taxon>Bacillati</taxon>
        <taxon>Actinomycetota</taxon>
        <taxon>Actinomycetes</taxon>
        <taxon>Pseudonocardiales</taxon>
        <taxon>Pseudonocardiaceae</taxon>
        <taxon>Amycolatopsis</taxon>
    </lineage>
</organism>
<dbReference type="GO" id="GO:0008168">
    <property type="term" value="F:methyltransferase activity"/>
    <property type="evidence" value="ECO:0007669"/>
    <property type="project" value="UniProtKB-KW"/>
</dbReference>
<evidence type="ECO:0000313" key="1">
    <source>
        <dbReference type="EMBL" id="WIX98226.1"/>
    </source>
</evidence>
<accession>A0A9Y2JJ37</accession>
<dbReference type="Gene3D" id="3.40.50.150">
    <property type="entry name" value="Vaccinia Virus protein VP39"/>
    <property type="match status" value="1"/>
</dbReference>
<dbReference type="AlphaFoldDB" id="A0A9Y2JJ37"/>
<proteinExistence type="predicted"/>
<protein>
    <submittedName>
        <fullName evidence="1">SAM-dependent methyltransferase</fullName>
        <ecNumber evidence="1">2.1.1.-</ecNumber>
    </submittedName>
</protein>
<keyword evidence="1" id="KW-0489">Methyltransferase</keyword>
<reference evidence="1 2" key="1">
    <citation type="submission" date="2023-06" db="EMBL/GenBank/DDBJ databases">
        <authorList>
            <person name="Oyuntsetseg B."/>
            <person name="Kim S.B."/>
        </authorList>
    </citation>
    <scope>NUCLEOTIDE SEQUENCE [LARGE SCALE GENOMIC DNA]</scope>
    <source>
        <strain evidence="1 2">4-36</strain>
    </source>
</reference>
<dbReference type="RefSeq" id="WP_285994711.1">
    <property type="nucleotide sequence ID" value="NZ_CP127295.1"/>
</dbReference>
<dbReference type="EMBL" id="CP127295">
    <property type="protein sequence ID" value="WIX98226.1"/>
    <property type="molecule type" value="Genomic_DNA"/>
</dbReference>
<dbReference type="InterPro" id="IPR029063">
    <property type="entry name" value="SAM-dependent_MTases_sf"/>
</dbReference>
<keyword evidence="2" id="KW-1185">Reference proteome</keyword>
<dbReference type="GO" id="GO:0032259">
    <property type="term" value="P:methylation"/>
    <property type="evidence" value="ECO:0007669"/>
    <property type="project" value="UniProtKB-KW"/>
</dbReference>
<keyword evidence="1" id="KW-0808">Transferase</keyword>